<dbReference type="GO" id="GO:0006493">
    <property type="term" value="P:protein O-linked glycosylation"/>
    <property type="evidence" value="ECO:0007669"/>
    <property type="project" value="TreeGrafter"/>
</dbReference>
<proteinExistence type="inferred from homology"/>
<feature type="transmembrane region" description="Helical" evidence="7">
    <location>
        <begin position="12"/>
        <end position="29"/>
    </location>
</feature>
<organism evidence="8 9">
    <name type="scientific">Scheffersomyces spartinae</name>
    <dbReference type="NCBI Taxonomy" id="45513"/>
    <lineage>
        <taxon>Eukaryota</taxon>
        <taxon>Fungi</taxon>
        <taxon>Dikarya</taxon>
        <taxon>Ascomycota</taxon>
        <taxon>Saccharomycotina</taxon>
        <taxon>Pichiomycetes</taxon>
        <taxon>Debaryomycetaceae</taxon>
        <taxon>Scheffersomyces</taxon>
    </lineage>
</organism>
<dbReference type="GO" id="GO:0000032">
    <property type="term" value="P:cell wall mannoprotein biosynthetic process"/>
    <property type="evidence" value="ECO:0007669"/>
    <property type="project" value="TreeGrafter"/>
</dbReference>
<name>A0A9P7VAS8_9ASCO</name>
<evidence type="ECO:0000256" key="4">
    <source>
        <dbReference type="ARBA" id="ARBA00022679"/>
    </source>
</evidence>
<accession>A0A9P7VAS8</accession>
<dbReference type="Gene3D" id="3.90.550.10">
    <property type="entry name" value="Spore Coat Polysaccharide Biosynthesis Protein SpsA, Chain A"/>
    <property type="match status" value="1"/>
</dbReference>
<dbReference type="RefSeq" id="XP_043049892.1">
    <property type="nucleotide sequence ID" value="XM_043195226.1"/>
</dbReference>
<keyword evidence="5" id="KW-0735">Signal-anchor</keyword>
<dbReference type="InterPro" id="IPR029044">
    <property type="entry name" value="Nucleotide-diphossugar_trans"/>
</dbReference>
<evidence type="ECO:0000313" key="9">
    <source>
        <dbReference type="Proteomes" id="UP000790833"/>
    </source>
</evidence>
<comment type="similarity">
    <text evidence="2">Belongs to the glycosyltransferase 15 family.</text>
</comment>
<reference evidence="8" key="1">
    <citation type="submission" date="2021-03" db="EMBL/GenBank/DDBJ databases">
        <authorList>
            <person name="Palmer J.M."/>
        </authorList>
    </citation>
    <scope>NUCLEOTIDE SEQUENCE</scope>
    <source>
        <strain evidence="8">ARV_011</strain>
    </source>
</reference>
<evidence type="ECO:0000256" key="6">
    <source>
        <dbReference type="PIRSR" id="PIRSR018153-1"/>
    </source>
</evidence>
<protein>
    <submittedName>
        <fullName evidence="8">Alpha 1,2-mannosyltransferase 2.4.1</fullName>
    </submittedName>
</protein>
<feature type="active site" description="Nucleophile" evidence="6">
    <location>
        <position position="285"/>
    </location>
</feature>
<dbReference type="AlphaFoldDB" id="A0A9P7VAS8"/>
<comment type="caution">
    <text evidence="8">The sequence shown here is derived from an EMBL/GenBank/DDBJ whole genome shotgun (WGS) entry which is preliminary data.</text>
</comment>
<evidence type="ECO:0000256" key="5">
    <source>
        <dbReference type="ARBA" id="ARBA00022968"/>
    </source>
</evidence>
<dbReference type="GO" id="GO:0005794">
    <property type="term" value="C:Golgi apparatus"/>
    <property type="evidence" value="ECO:0007669"/>
    <property type="project" value="TreeGrafter"/>
</dbReference>
<keyword evidence="7" id="KW-0812">Transmembrane</keyword>
<dbReference type="EMBL" id="JAHMUF010000007">
    <property type="protein sequence ID" value="KAG7194345.1"/>
    <property type="molecule type" value="Genomic_DNA"/>
</dbReference>
<evidence type="ECO:0000313" key="8">
    <source>
        <dbReference type="EMBL" id="KAG7194345.1"/>
    </source>
</evidence>
<keyword evidence="3" id="KW-0328">Glycosyltransferase</keyword>
<dbReference type="Proteomes" id="UP000790833">
    <property type="component" value="Unassembled WGS sequence"/>
</dbReference>
<dbReference type="SUPFAM" id="SSF53448">
    <property type="entry name" value="Nucleotide-diphospho-sugar transferases"/>
    <property type="match status" value="1"/>
</dbReference>
<dbReference type="Pfam" id="PF01793">
    <property type="entry name" value="Glyco_transf_15"/>
    <property type="match status" value="1"/>
</dbReference>
<dbReference type="OrthoDB" id="439943at2759"/>
<sequence length="397" mass="47661">MFYTVRLRQGRIQLGLALLVAGVFFYHVVQKFLEPPTIMYVDSETKKVIQYDPNETVIEKDKTSKMAIKQVPYERANATFVTLARNSELYKLLPSIRAVEDRFNHKYHYDWVFLNDEEFTDEFKTLVTALVSGKAQFGKIPKEHWSYPEYIDKNKAAAVRKQMKEKKIIYGDLESYRHMCRFESGFFYRHPLMENYRWYWRVEPEIQIFCDVDYDVFKYMEENNKTYGFTISIHEFRATIETLWDETKKFMAKFPQFVDKDNFMDWISDDKGETYNLCHFWSNLEIADMDFWRGEAYTKYFDHLDRAGGFFYERWGDAPIHSLAVALFLPKSKIHYFDNIGYKHSVYTQCPLNHDFRVQHKCHCVAKDDFTFRGYSCGKQYYEKMGLTKPNEWSKFT</sequence>
<gene>
    <name evidence="8" type="primary">KRE2</name>
    <name evidence="8" type="ORF">KQ657_004557</name>
</gene>
<dbReference type="GeneID" id="66117931"/>
<evidence type="ECO:0000256" key="1">
    <source>
        <dbReference type="ARBA" id="ARBA00004606"/>
    </source>
</evidence>
<evidence type="ECO:0000256" key="3">
    <source>
        <dbReference type="ARBA" id="ARBA00022676"/>
    </source>
</evidence>
<keyword evidence="4" id="KW-0808">Transferase</keyword>
<evidence type="ECO:0000256" key="2">
    <source>
        <dbReference type="ARBA" id="ARBA00007677"/>
    </source>
</evidence>
<keyword evidence="9" id="KW-1185">Reference proteome</keyword>
<keyword evidence="7" id="KW-0472">Membrane</keyword>
<dbReference type="PIRSF" id="PIRSF018153">
    <property type="entry name" value="Glyco_trans_15"/>
    <property type="match status" value="1"/>
</dbReference>
<dbReference type="InterPro" id="IPR002685">
    <property type="entry name" value="Glyco_trans_15"/>
</dbReference>
<dbReference type="PANTHER" id="PTHR31121:SF6">
    <property type="entry name" value="ALPHA-1,2 MANNOSYLTRANSFERASE KTR1"/>
    <property type="match status" value="1"/>
</dbReference>
<dbReference type="PANTHER" id="PTHR31121">
    <property type="entry name" value="ALPHA-1,2 MANNOSYLTRANSFERASE KTR1"/>
    <property type="match status" value="1"/>
</dbReference>
<dbReference type="FunFam" id="3.90.550.10:FF:000051">
    <property type="entry name" value="Alpha-1,2-mannosyltransferase (Ktr4)"/>
    <property type="match status" value="1"/>
</dbReference>
<dbReference type="GO" id="GO:0016020">
    <property type="term" value="C:membrane"/>
    <property type="evidence" value="ECO:0007669"/>
    <property type="project" value="UniProtKB-SubCell"/>
</dbReference>
<keyword evidence="7" id="KW-1133">Transmembrane helix</keyword>
<comment type="subcellular location">
    <subcellularLocation>
        <location evidence="1">Membrane</location>
        <topology evidence="1">Single-pass type II membrane protein</topology>
    </subcellularLocation>
</comment>
<dbReference type="GO" id="GO:0006487">
    <property type="term" value="P:protein N-linked glycosylation"/>
    <property type="evidence" value="ECO:0007669"/>
    <property type="project" value="TreeGrafter"/>
</dbReference>
<evidence type="ECO:0000256" key="7">
    <source>
        <dbReference type="SAM" id="Phobius"/>
    </source>
</evidence>
<dbReference type="GO" id="GO:0000026">
    <property type="term" value="F:alpha-1,2-mannosyltransferase activity"/>
    <property type="evidence" value="ECO:0007669"/>
    <property type="project" value="TreeGrafter"/>
</dbReference>